<dbReference type="SMART" id="SM00248">
    <property type="entry name" value="ANK"/>
    <property type="match status" value="3"/>
</dbReference>
<proteinExistence type="inferred from homology"/>
<dbReference type="SMART" id="SM01052">
    <property type="entry name" value="CAP_GLY"/>
    <property type="match status" value="1"/>
</dbReference>
<feature type="region of interest" description="Disordered" evidence="10">
    <location>
        <begin position="1"/>
        <end position="25"/>
    </location>
</feature>
<organism evidence="13 14">
    <name type="scientific">Chelonia mydas</name>
    <name type="common">Green sea-turtle</name>
    <name type="synonym">Chelonia agassizi</name>
    <dbReference type="NCBI Taxonomy" id="8469"/>
    <lineage>
        <taxon>Eukaryota</taxon>
        <taxon>Metazoa</taxon>
        <taxon>Chordata</taxon>
        <taxon>Craniata</taxon>
        <taxon>Vertebrata</taxon>
        <taxon>Euteleostomi</taxon>
        <taxon>Archelosauria</taxon>
        <taxon>Testudinata</taxon>
        <taxon>Testudines</taxon>
        <taxon>Cryptodira</taxon>
        <taxon>Durocryptodira</taxon>
        <taxon>Americhelydia</taxon>
        <taxon>Chelonioidea</taxon>
        <taxon>Cheloniidae</taxon>
        <taxon>Chelonia</taxon>
    </lineage>
</organism>
<evidence type="ECO:0000256" key="10">
    <source>
        <dbReference type="SAM" id="MobiDB-lite"/>
    </source>
</evidence>
<dbReference type="SUPFAM" id="SSF74924">
    <property type="entry name" value="Cap-Gly domain"/>
    <property type="match status" value="1"/>
</dbReference>
<dbReference type="Gene3D" id="2.60.120.590">
    <property type="entry name" value="Alpha-ketoglutarate-dependent dioxygenase AlkB-like"/>
    <property type="match status" value="1"/>
</dbReference>
<dbReference type="PROSITE" id="PS50245">
    <property type="entry name" value="CAP_GLY_2"/>
    <property type="match status" value="1"/>
</dbReference>
<gene>
    <name evidence="13" type="ORF">UY3_15828</name>
</gene>
<evidence type="ECO:0000256" key="6">
    <source>
        <dbReference type="ARBA" id="ARBA00023002"/>
    </source>
</evidence>
<evidence type="ECO:0000313" key="13">
    <source>
        <dbReference type="EMBL" id="EMP27073.1"/>
    </source>
</evidence>
<reference evidence="14" key="1">
    <citation type="journal article" date="2013" name="Nat. Genet.">
        <title>The draft genomes of soft-shell turtle and green sea turtle yield insights into the development and evolution of the turtle-specific body plan.</title>
        <authorList>
            <person name="Wang Z."/>
            <person name="Pascual-Anaya J."/>
            <person name="Zadissa A."/>
            <person name="Li W."/>
            <person name="Niimura Y."/>
            <person name="Huang Z."/>
            <person name="Li C."/>
            <person name="White S."/>
            <person name="Xiong Z."/>
            <person name="Fang D."/>
            <person name="Wang B."/>
            <person name="Ming Y."/>
            <person name="Chen Y."/>
            <person name="Zheng Y."/>
            <person name="Kuraku S."/>
            <person name="Pignatelli M."/>
            <person name="Herrero J."/>
            <person name="Beal K."/>
            <person name="Nozawa M."/>
            <person name="Li Q."/>
            <person name="Wang J."/>
            <person name="Zhang H."/>
            <person name="Yu L."/>
            <person name="Shigenobu S."/>
            <person name="Wang J."/>
            <person name="Liu J."/>
            <person name="Flicek P."/>
            <person name="Searle S."/>
            <person name="Wang J."/>
            <person name="Kuratani S."/>
            <person name="Yin Y."/>
            <person name="Aken B."/>
            <person name="Zhang G."/>
            <person name="Irie N."/>
        </authorList>
    </citation>
    <scope>NUCLEOTIDE SEQUENCE [LARGE SCALE GENOMIC DNA]</scope>
</reference>
<dbReference type="InterPro" id="IPR037151">
    <property type="entry name" value="AlkB-like_sf"/>
</dbReference>
<dbReference type="Gene3D" id="2.30.30.190">
    <property type="entry name" value="CAP Gly-rich-like domain"/>
    <property type="match status" value="1"/>
</dbReference>
<keyword evidence="4" id="KW-0479">Metal-binding</keyword>
<evidence type="ECO:0000256" key="3">
    <source>
        <dbReference type="ARBA" id="ARBA00007879"/>
    </source>
</evidence>
<dbReference type="InterPro" id="IPR002110">
    <property type="entry name" value="Ankyrin_rpt"/>
</dbReference>
<dbReference type="Pfam" id="PF13532">
    <property type="entry name" value="2OG-FeII_Oxy_2"/>
    <property type="match status" value="1"/>
</dbReference>
<feature type="repeat" description="ANK" evidence="9">
    <location>
        <begin position="187"/>
        <end position="219"/>
    </location>
</feature>
<feature type="compositionally biased region" description="Basic and acidic residues" evidence="10">
    <location>
        <begin position="1"/>
        <end position="16"/>
    </location>
</feature>
<dbReference type="GO" id="GO:0005634">
    <property type="term" value="C:nucleus"/>
    <property type="evidence" value="ECO:0007669"/>
    <property type="project" value="UniProtKB-SubCell"/>
</dbReference>
<dbReference type="PROSITE" id="PS50088">
    <property type="entry name" value="ANK_REPEAT"/>
    <property type="match status" value="1"/>
</dbReference>
<dbReference type="InterPro" id="IPR036770">
    <property type="entry name" value="Ankyrin_rpt-contain_sf"/>
</dbReference>
<evidence type="ECO:0000256" key="2">
    <source>
        <dbReference type="ARBA" id="ARBA00004123"/>
    </source>
</evidence>
<dbReference type="GO" id="GO:0051213">
    <property type="term" value="F:dioxygenase activity"/>
    <property type="evidence" value="ECO:0007669"/>
    <property type="project" value="UniProtKB-KW"/>
</dbReference>
<evidence type="ECO:0000256" key="4">
    <source>
        <dbReference type="ARBA" id="ARBA00022723"/>
    </source>
</evidence>
<keyword evidence="14" id="KW-1185">Reference proteome</keyword>
<dbReference type="InterPro" id="IPR036859">
    <property type="entry name" value="CAP-Gly_dom_sf"/>
</dbReference>
<dbReference type="InterPro" id="IPR032862">
    <property type="entry name" value="ALKBH6"/>
</dbReference>
<dbReference type="InterPro" id="IPR000938">
    <property type="entry name" value="CAP-Gly_domain"/>
</dbReference>
<dbReference type="AlphaFoldDB" id="M7B4J9"/>
<dbReference type="InterPro" id="IPR027450">
    <property type="entry name" value="AlkB-like"/>
</dbReference>
<feature type="region of interest" description="Disordered" evidence="10">
    <location>
        <begin position="406"/>
        <end position="435"/>
    </location>
</feature>
<name>M7B4J9_CHEMY</name>
<evidence type="ECO:0000256" key="5">
    <source>
        <dbReference type="ARBA" id="ARBA00022964"/>
    </source>
</evidence>
<feature type="domain" description="Fe2OG dioxygenase" evidence="12">
    <location>
        <begin position="571"/>
        <end position="703"/>
    </location>
</feature>
<dbReference type="PROSITE" id="PS50297">
    <property type="entry name" value="ANK_REP_REGION"/>
    <property type="match status" value="1"/>
</dbReference>
<dbReference type="Pfam" id="PF12796">
    <property type="entry name" value="Ank_2"/>
    <property type="match status" value="1"/>
</dbReference>
<evidence type="ECO:0000256" key="1">
    <source>
        <dbReference type="ARBA" id="ARBA00001954"/>
    </source>
</evidence>
<dbReference type="FunFam" id="1.25.40.20:FF:000044">
    <property type="entry name" value="CAP-Gly domain containing linker protein 3"/>
    <property type="match status" value="1"/>
</dbReference>
<dbReference type="EMBL" id="KB573888">
    <property type="protein sequence ID" value="EMP27073.1"/>
    <property type="molecule type" value="Genomic_DNA"/>
</dbReference>
<keyword evidence="8" id="KW-0539">Nucleus</keyword>
<sequence length="716" mass="78266">MTKDDSAELPSEEARQPLEFQSPILERRKKPIVHPSAPAPLPKDYAFTFFDPNDPACQEILYDPKTTVPELFAIIRQWVPQVQHKIDVIGSEILKRGCHVNDRDGLTDMTLLHYACKAGAHGVGDPAAAVRLSNQLLALGVDVTLRSRWTNMNALHYAAYFDVPELIRLLLKGSKPKVLNSTCSDFNHGTALHIAASNLCLGAVKCLLEHGANPAVRNSKGQVPADVVPDPMDMTLDKAEAAMVAKELKQLLLDAVPLSCNLPKVTLPNYDNIPGNLMLTSLGLKLGERVVVDGQKPHSGTRLPAGATAAGGLGSPGLVSLPFRSALRKKSPSVGSLDREGLKIEIGDQVLVAGQKQGIIRFYGKTDFAPGYWFGIELDKPTGKHDGSVFGVRYFTCPPKHGVFAPPSRVQRIGGPKDSQGDSSSSVKKVHQVTRGGPRRLDLPAIAGPSFEMEEPCAKILALETFLLEQVPPTVYYIPNFISESEEAYLLHQVPPTVYYIPNFISESEEAYLLHQVYAAPKPKWTQLSGRKLQNWGGLPHPKGMVLEKLPAWLQSYAEKISSLGAFGGKLANHVLVNEYLPGQGIMPHEDGPLYFPTVTTISLGSHTLLDFYHPVSRGQHADSEQVPTPQTEEQRHFLSLLLEPRSLLVLREDMYVRYLHGIRPAASDAVTEKVANVAACGAVLGDELRRGTRVSLTIRHVPKVLKTAIFLGRGK</sequence>
<dbReference type="GO" id="GO:0046872">
    <property type="term" value="F:metal ion binding"/>
    <property type="evidence" value="ECO:0007669"/>
    <property type="project" value="UniProtKB-KW"/>
</dbReference>
<dbReference type="Proteomes" id="UP000031443">
    <property type="component" value="Unassembled WGS sequence"/>
</dbReference>
<dbReference type="InterPro" id="IPR005123">
    <property type="entry name" value="Oxoglu/Fe-dep_dioxygenase_dom"/>
</dbReference>
<dbReference type="Gene3D" id="1.25.40.20">
    <property type="entry name" value="Ankyrin repeat-containing domain"/>
    <property type="match status" value="1"/>
</dbReference>
<dbReference type="PANTHER" id="PTHR46030:SF1">
    <property type="entry name" value="ALPHA-KETOGLUTARATE-DEPENDENT DIOXYGENASE ALKB HOMOLOG 6"/>
    <property type="match status" value="1"/>
</dbReference>
<dbReference type="STRING" id="8469.M7B4J9"/>
<feature type="domain" description="CAP-Gly" evidence="11">
    <location>
        <begin position="364"/>
        <end position="406"/>
    </location>
</feature>
<dbReference type="PROSITE" id="PS00845">
    <property type="entry name" value="CAP_GLY_1"/>
    <property type="match status" value="1"/>
</dbReference>
<protein>
    <submittedName>
        <fullName evidence="13">CAP-Gly domain-containing linker protein 3</fullName>
    </submittedName>
</protein>
<dbReference type="Pfam" id="PF01302">
    <property type="entry name" value="CAP_GLY"/>
    <property type="match status" value="1"/>
</dbReference>
<evidence type="ECO:0000259" key="12">
    <source>
        <dbReference type="PROSITE" id="PS51471"/>
    </source>
</evidence>
<evidence type="ECO:0000259" key="11">
    <source>
        <dbReference type="PROSITE" id="PS50245"/>
    </source>
</evidence>
<evidence type="ECO:0000313" key="14">
    <source>
        <dbReference type="Proteomes" id="UP000031443"/>
    </source>
</evidence>
<comment type="cofactor">
    <cofactor evidence="1">
        <name>Fe(2+)</name>
        <dbReference type="ChEBI" id="CHEBI:29033"/>
    </cofactor>
</comment>
<comment type="similarity">
    <text evidence="3">Belongs to the alkB family.</text>
</comment>
<evidence type="ECO:0000256" key="8">
    <source>
        <dbReference type="ARBA" id="ARBA00023242"/>
    </source>
</evidence>
<dbReference type="SUPFAM" id="SSF51197">
    <property type="entry name" value="Clavaminate synthase-like"/>
    <property type="match status" value="1"/>
</dbReference>
<comment type="subcellular location">
    <subcellularLocation>
        <location evidence="2">Nucleus</location>
    </subcellularLocation>
</comment>
<dbReference type="PANTHER" id="PTHR46030">
    <property type="entry name" value="ALPHA-KETOGLUTARATE-DEPENDENT DIOXYGENASE ALKB HOMOLOG 6"/>
    <property type="match status" value="1"/>
</dbReference>
<accession>M7B4J9</accession>
<keyword evidence="9" id="KW-0040">ANK repeat</keyword>
<dbReference type="eggNOG" id="KOG4568">
    <property type="taxonomic scope" value="Eukaryota"/>
</dbReference>
<dbReference type="PROSITE" id="PS51471">
    <property type="entry name" value="FE2OG_OXY"/>
    <property type="match status" value="1"/>
</dbReference>
<keyword evidence="7" id="KW-0408">Iron</keyword>
<evidence type="ECO:0000256" key="9">
    <source>
        <dbReference type="PROSITE-ProRule" id="PRU00023"/>
    </source>
</evidence>
<evidence type="ECO:0000256" key="7">
    <source>
        <dbReference type="ARBA" id="ARBA00023004"/>
    </source>
</evidence>
<dbReference type="SUPFAM" id="SSF48403">
    <property type="entry name" value="Ankyrin repeat"/>
    <property type="match status" value="1"/>
</dbReference>
<keyword evidence="6" id="KW-0560">Oxidoreductase</keyword>
<keyword evidence="5" id="KW-0223">Dioxygenase</keyword>